<sequence length="83" mass="8492">MSLDDAQGQIQANMQAIDELSAGCDGSKNTVGEVANILEGIGAGNAGVVREAERTLEEMVGLTASLKEMAERASQLVSQAQGG</sequence>
<organism evidence="1 2">
    <name type="scientific">Salininema proteolyticum</name>
    <dbReference type="NCBI Taxonomy" id="1607685"/>
    <lineage>
        <taxon>Bacteria</taxon>
        <taxon>Bacillati</taxon>
        <taxon>Actinomycetota</taxon>
        <taxon>Actinomycetes</taxon>
        <taxon>Glycomycetales</taxon>
        <taxon>Glycomycetaceae</taxon>
        <taxon>Salininema</taxon>
    </lineage>
</organism>
<dbReference type="Proteomes" id="UP001595823">
    <property type="component" value="Unassembled WGS sequence"/>
</dbReference>
<dbReference type="RefSeq" id="WP_380619800.1">
    <property type="nucleotide sequence ID" value="NZ_JBHSDK010000012.1"/>
</dbReference>
<evidence type="ECO:0008006" key="3">
    <source>
        <dbReference type="Google" id="ProtNLM"/>
    </source>
</evidence>
<reference evidence="2" key="1">
    <citation type="journal article" date="2019" name="Int. J. Syst. Evol. Microbiol.">
        <title>The Global Catalogue of Microorganisms (GCM) 10K type strain sequencing project: providing services to taxonomists for standard genome sequencing and annotation.</title>
        <authorList>
            <consortium name="The Broad Institute Genomics Platform"/>
            <consortium name="The Broad Institute Genome Sequencing Center for Infectious Disease"/>
            <person name="Wu L."/>
            <person name="Ma J."/>
        </authorList>
    </citation>
    <scope>NUCLEOTIDE SEQUENCE [LARGE SCALE GENOMIC DNA]</scope>
    <source>
        <strain evidence="2">IBRC-M 10908</strain>
    </source>
</reference>
<evidence type="ECO:0000313" key="2">
    <source>
        <dbReference type="Proteomes" id="UP001595823"/>
    </source>
</evidence>
<accession>A0ABV8TXE7</accession>
<dbReference type="EMBL" id="JBHSDK010000012">
    <property type="protein sequence ID" value="MFC4335260.1"/>
    <property type="molecule type" value="Genomic_DNA"/>
</dbReference>
<comment type="caution">
    <text evidence="1">The sequence shown here is derived from an EMBL/GenBank/DDBJ whole genome shotgun (WGS) entry which is preliminary data.</text>
</comment>
<protein>
    <recommendedName>
        <fullName evidence="3">Methyl-accepting chemotaxis protein</fullName>
    </recommendedName>
</protein>
<proteinExistence type="predicted"/>
<keyword evidence="2" id="KW-1185">Reference proteome</keyword>
<name>A0ABV8TXE7_9ACTN</name>
<evidence type="ECO:0000313" key="1">
    <source>
        <dbReference type="EMBL" id="MFC4335260.1"/>
    </source>
</evidence>
<gene>
    <name evidence="1" type="ORF">ACFPET_08630</name>
</gene>